<accession>A0ABD0M3W4</accession>
<gene>
    <name evidence="1" type="ORF">BaRGS_00002075</name>
</gene>
<comment type="caution">
    <text evidence="1">The sequence shown here is derived from an EMBL/GenBank/DDBJ whole genome shotgun (WGS) entry which is preliminary data.</text>
</comment>
<keyword evidence="2" id="KW-1185">Reference proteome</keyword>
<dbReference type="EMBL" id="JACVVK020000006">
    <property type="protein sequence ID" value="KAK7506600.1"/>
    <property type="molecule type" value="Genomic_DNA"/>
</dbReference>
<sequence>MSRAKSHLQAPESGRLTNAGDSANAWLALPVCRRPCSRVKWQEAMMIRMLPANLAGWGSQENWSGA</sequence>
<dbReference type="AlphaFoldDB" id="A0ABD0M3W4"/>
<protein>
    <submittedName>
        <fullName evidence="1">Uncharacterized protein</fullName>
    </submittedName>
</protein>
<reference evidence="1 2" key="1">
    <citation type="journal article" date="2023" name="Sci. Data">
        <title>Genome assembly of the Korean intertidal mud-creeper Batillaria attramentaria.</title>
        <authorList>
            <person name="Patra A.K."/>
            <person name="Ho P.T."/>
            <person name="Jun S."/>
            <person name="Lee S.J."/>
            <person name="Kim Y."/>
            <person name="Won Y.J."/>
        </authorList>
    </citation>
    <scope>NUCLEOTIDE SEQUENCE [LARGE SCALE GENOMIC DNA]</scope>
    <source>
        <strain evidence="1">Wonlab-2016</strain>
    </source>
</reference>
<evidence type="ECO:0000313" key="2">
    <source>
        <dbReference type="Proteomes" id="UP001519460"/>
    </source>
</evidence>
<evidence type="ECO:0000313" key="1">
    <source>
        <dbReference type="EMBL" id="KAK7506600.1"/>
    </source>
</evidence>
<feature type="non-terminal residue" evidence="1">
    <location>
        <position position="66"/>
    </location>
</feature>
<name>A0ABD0M3W4_9CAEN</name>
<organism evidence="1 2">
    <name type="scientific">Batillaria attramentaria</name>
    <dbReference type="NCBI Taxonomy" id="370345"/>
    <lineage>
        <taxon>Eukaryota</taxon>
        <taxon>Metazoa</taxon>
        <taxon>Spiralia</taxon>
        <taxon>Lophotrochozoa</taxon>
        <taxon>Mollusca</taxon>
        <taxon>Gastropoda</taxon>
        <taxon>Caenogastropoda</taxon>
        <taxon>Sorbeoconcha</taxon>
        <taxon>Cerithioidea</taxon>
        <taxon>Batillariidae</taxon>
        <taxon>Batillaria</taxon>
    </lineage>
</organism>
<dbReference type="Proteomes" id="UP001519460">
    <property type="component" value="Unassembled WGS sequence"/>
</dbReference>
<proteinExistence type="predicted"/>